<evidence type="ECO:0000256" key="7">
    <source>
        <dbReference type="ARBA" id="ARBA00022840"/>
    </source>
</evidence>
<dbReference type="PANTHER" id="PTHR32057">
    <property type="entry name" value="PROTEIN ADENYLYLTRANSFERASE SELO, MITOCHONDRIAL"/>
    <property type="match status" value="1"/>
</dbReference>
<keyword evidence="4" id="KW-0548">Nucleotidyltransferase</keyword>
<dbReference type="InterPro" id="IPR003846">
    <property type="entry name" value="SelO"/>
</dbReference>
<keyword evidence="6" id="KW-0547">Nucleotide-binding</keyword>
<gene>
    <name evidence="10" type="primary">selO</name>
    <name evidence="10" type="ORF">SNEC2469_LOCUS34847</name>
</gene>
<evidence type="ECO:0000256" key="6">
    <source>
        <dbReference type="ARBA" id="ARBA00022741"/>
    </source>
</evidence>
<keyword evidence="11" id="KW-1185">Reference proteome</keyword>
<dbReference type="Pfam" id="PF02696">
    <property type="entry name" value="SelO"/>
    <property type="match status" value="1"/>
</dbReference>
<dbReference type="OrthoDB" id="10254721at2759"/>
<keyword evidence="8" id="KW-0460">Magnesium</keyword>
<evidence type="ECO:0000256" key="2">
    <source>
        <dbReference type="ARBA" id="ARBA00009747"/>
    </source>
</evidence>
<dbReference type="PANTHER" id="PTHR32057:SF14">
    <property type="entry name" value="PROTEIN ADENYLYLTRANSFERASE SELO, MITOCHONDRIAL"/>
    <property type="match status" value="1"/>
</dbReference>
<evidence type="ECO:0000256" key="4">
    <source>
        <dbReference type="ARBA" id="ARBA00022695"/>
    </source>
</evidence>
<evidence type="ECO:0000256" key="5">
    <source>
        <dbReference type="ARBA" id="ARBA00022723"/>
    </source>
</evidence>
<evidence type="ECO:0000256" key="1">
    <source>
        <dbReference type="ARBA" id="ARBA00001946"/>
    </source>
</evidence>
<keyword evidence="3" id="KW-0808">Transferase</keyword>
<comment type="similarity">
    <text evidence="2">Belongs to the SELO family.</text>
</comment>
<name>A0A813CH01_9DINO</name>
<dbReference type="AlphaFoldDB" id="A0A813CH01"/>
<accession>A0A813CH01</accession>
<evidence type="ECO:0000256" key="3">
    <source>
        <dbReference type="ARBA" id="ARBA00022679"/>
    </source>
</evidence>
<dbReference type="Proteomes" id="UP000601435">
    <property type="component" value="Unassembled WGS sequence"/>
</dbReference>
<organism evidence="10 11">
    <name type="scientific">Symbiodinium necroappetens</name>
    <dbReference type="NCBI Taxonomy" id="1628268"/>
    <lineage>
        <taxon>Eukaryota</taxon>
        <taxon>Sar</taxon>
        <taxon>Alveolata</taxon>
        <taxon>Dinophyceae</taxon>
        <taxon>Suessiales</taxon>
        <taxon>Symbiodiniaceae</taxon>
        <taxon>Symbiodinium</taxon>
    </lineage>
</organism>
<dbReference type="GO" id="GO:0070733">
    <property type="term" value="F:AMPylase activity"/>
    <property type="evidence" value="ECO:0007669"/>
    <property type="project" value="TreeGrafter"/>
</dbReference>
<evidence type="ECO:0000256" key="8">
    <source>
        <dbReference type="ARBA" id="ARBA00022842"/>
    </source>
</evidence>
<protein>
    <recommendedName>
        <fullName evidence="9">Selenoprotein O</fullName>
    </recommendedName>
</protein>
<dbReference type="GO" id="GO:0005524">
    <property type="term" value="F:ATP binding"/>
    <property type="evidence" value="ECO:0007669"/>
    <property type="project" value="UniProtKB-KW"/>
</dbReference>
<reference evidence="10" key="1">
    <citation type="submission" date="2021-02" db="EMBL/GenBank/DDBJ databases">
        <authorList>
            <person name="Dougan E. K."/>
            <person name="Rhodes N."/>
            <person name="Thang M."/>
            <person name="Chan C."/>
        </authorList>
    </citation>
    <scope>NUCLEOTIDE SEQUENCE</scope>
</reference>
<evidence type="ECO:0000313" key="10">
    <source>
        <dbReference type="EMBL" id="CAE7942918.1"/>
    </source>
</evidence>
<keyword evidence="7" id="KW-0067">ATP-binding</keyword>
<comment type="cofactor">
    <cofactor evidence="1">
        <name>Mg(2+)</name>
        <dbReference type="ChEBI" id="CHEBI:18420"/>
    </cofactor>
</comment>
<sequence length="489" mass="54714">MSAELGIAATETETSEFLETFSGNWPPGIEAMAWATPYGASVNGSFSADSPFGLWGYGDGRAMSMGHFRGAHHSWELQLKGAGRTPFSRNFDGRAVLRSSVREFLASEAMHSLGVPTTRSLSLVASSQRVTRPWYLPPGLSSPTAPHPPSCNQEERAAVLCRCSPSFWRVGHVELFARRGPEELNDLLWHLIKQESLRLPSSRLADSIVAFFDEFLSKQAELVAEWLRVGYVHGNMNSDNCLLCGHTLDYGPFAFLERFDPHFQPFTSDKKGNYAFQRQPTAAAANARVLAESLPSGLSGSEQSDCQLKLQQLLQDFDMRFDQAHAECCRRKLGLQRWDGQAQQLWSDLLDVMAKTGADFTILFRLLSGVDIDQPDVGQLGRAFIEAPSGDGRHIWAAWLRRYADRVNKDGRDKAARLSEMLAASPKYVARNWMLFEAYEAAERGDYAPVRGMLQLFMRPYDEQMQFEEAFFRVAPTWALSRGGLAYLS</sequence>
<proteinExistence type="inferred from homology"/>
<keyword evidence="5" id="KW-0479">Metal-binding</keyword>
<evidence type="ECO:0000256" key="9">
    <source>
        <dbReference type="ARBA" id="ARBA00031547"/>
    </source>
</evidence>
<dbReference type="GO" id="GO:0046872">
    <property type="term" value="F:metal ion binding"/>
    <property type="evidence" value="ECO:0007669"/>
    <property type="project" value="UniProtKB-KW"/>
</dbReference>
<dbReference type="EMBL" id="CAJNJA010098030">
    <property type="protein sequence ID" value="CAE7942918.1"/>
    <property type="molecule type" value="Genomic_DNA"/>
</dbReference>
<dbReference type="GO" id="GO:0005739">
    <property type="term" value="C:mitochondrion"/>
    <property type="evidence" value="ECO:0007669"/>
    <property type="project" value="TreeGrafter"/>
</dbReference>
<comment type="caution">
    <text evidence="10">The sequence shown here is derived from an EMBL/GenBank/DDBJ whole genome shotgun (WGS) entry which is preliminary data.</text>
</comment>
<evidence type="ECO:0000313" key="11">
    <source>
        <dbReference type="Proteomes" id="UP000601435"/>
    </source>
</evidence>